<comment type="caution">
    <text evidence="1">The sequence shown here is derived from an EMBL/GenBank/DDBJ whole genome shotgun (WGS) entry which is preliminary data.</text>
</comment>
<dbReference type="Proteomes" id="UP000640509">
    <property type="component" value="Unassembled WGS sequence"/>
</dbReference>
<gene>
    <name evidence="1" type="ORF">GCM10011402_38800</name>
</gene>
<keyword evidence="2" id="KW-1185">Reference proteome</keyword>
<dbReference type="EMBL" id="BMIV01000080">
    <property type="protein sequence ID" value="GGF82509.1"/>
    <property type="molecule type" value="Genomic_DNA"/>
</dbReference>
<evidence type="ECO:0000313" key="2">
    <source>
        <dbReference type="Proteomes" id="UP000640509"/>
    </source>
</evidence>
<proteinExistence type="predicted"/>
<dbReference type="NCBIfam" id="TIGR03370">
    <property type="entry name" value="VPLPA-CTERM"/>
    <property type="match status" value="1"/>
</dbReference>
<reference evidence="2" key="1">
    <citation type="journal article" date="2019" name="Int. J. Syst. Evol. Microbiol.">
        <title>The Global Catalogue of Microorganisms (GCM) 10K type strain sequencing project: providing services to taxonomists for standard genome sequencing and annotation.</title>
        <authorList>
            <consortium name="The Broad Institute Genomics Platform"/>
            <consortium name="The Broad Institute Genome Sequencing Center for Infectious Disease"/>
            <person name="Wu L."/>
            <person name="Ma J."/>
        </authorList>
    </citation>
    <scope>NUCLEOTIDE SEQUENCE [LARGE SCALE GENOMIC DNA]</scope>
    <source>
        <strain evidence="2">CGMCC 1.15419</strain>
    </source>
</reference>
<name>A0ABQ1VPE8_9RHOB</name>
<protein>
    <recommendedName>
        <fullName evidence="3">VPLPA-CTERM sorting domain-containing protein</fullName>
    </recommendedName>
</protein>
<dbReference type="RefSeq" id="WP_188717447.1">
    <property type="nucleotide sequence ID" value="NZ_BMIV01000080.1"/>
</dbReference>
<dbReference type="InterPro" id="IPR022472">
    <property type="entry name" value="VPLPA-CTERM"/>
</dbReference>
<evidence type="ECO:0000313" key="1">
    <source>
        <dbReference type="EMBL" id="GGF82509.1"/>
    </source>
</evidence>
<organism evidence="1 2">
    <name type="scientific">Paracoccus acridae</name>
    <dbReference type="NCBI Taxonomy" id="1795310"/>
    <lineage>
        <taxon>Bacteria</taxon>
        <taxon>Pseudomonadati</taxon>
        <taxon>Pseudomonadota</taxon>
        <taxon>Alphaproteobacteria</taxon>
        <taxon>Rhodobacterales</taxon>
        <taxon>Paracoccaceae</taxon>
        <taxon>Paracoccus</taxon>
    </lineage>
</organism>
<sequence length="182" mass="18601">MAAVQTGWLRSLSGQVTDISPARNDGGSDGGIRTAPSDYFNSGVTLTFGSAVNAIGFEVGDWATCCHDPVTELFISFDGGAPITVATADDSADGLFPSQNGSGSSVYELFVGAFDDTGSFTSVSFWGNGLGEALYMGGEVRYALIDEGGLPPPSPVPLPASALLLGAGTGSLALLRRRRKAA</sequence>
<evidence type="ECO:0008006" key="3">
    <source>
        <dbReference type="Google" id="ProtNLM"/>
    </source>
</evidence>
<accession>A0ABQ1VPE8</accession>